<feature type="region of interest" description="Disordered" evidence="1">
    <location>
        <begin position="1"/>
        <end position="48"/>
    </location>
</feature>
<comment type="caution">
    <text evidence="2">The sequence shown here is derived from an EMBL/GenBank/DDBJ whole genome shotgun (WGS) entry which is preliminary data.</text>
</comment>
<keyword evidence="3" id="KW-1185">Reference proteome</keyword>
<accession>A0ABV9Z677</accession>
<reference evidence="3" key="1">
    <citation type="journal article" date="2019" name="Int. J. Syst. Evol. Microbiol.">
        <title>The Global Catalogue of Microorganisms (GCM) 10K type strain sequencing project: providing services to taxonomists for standard genome sequencing and annotation.</title>
        <authorList>
            <consortium name="The Broad Institute Genomics Platform"/>
            <consortium name="The Broad Institute Genome Sequencing Center for Infectious Disease"/>
            <person name="Wu L."/>
            <person name="Ma J."/>
        </authorList>
    </citation>
    <scope>NUCLEOTIDE SEQUENCE [LARGE SCALE GENOMIC DNA]</scope>
    <source>
        <strain evidence="3">XZYJ18</strain>
    </source>
</reference>
<protein>
    <submittedName>
        <fullName evidence="2">Uncharacterized protein</fullName>
    </submittedName>
</protein>
<sequence length="48" mass="5318">MGSCLERVGLLDQPPDRFPESASELGERETSVAAHEQRRTDEAFEAAQ</sequence>
<dbReference type="EMBL" id="JBHSKG010000001">
    <property type="protein sequence ID" value="MFC5136717.1"/>
    <property type="molecule type" value="Genomic_DNA"/>
</dbReference>
<evidence type="ECO:0000313" key="2">
    <source>
        <dbReference type="EMBL" id="MFC5136717.1"/>
    </source>
</evidence>
<proteinExistence type="predicted"/>
<feature type="compositionally biased region" description="Basic and acidic residues" evidence="1">
    <location>
        <begin position="14"/>
        <end position="42"/>
    </location>
</feature>
<name>A0ABV9Z677_9PSEU</name>
<evidence type="ECO:0000256" key="1">
    <source>
        <dbReference type="SAM" id="MobiDB-lite"/>
    </source>
</evidence>
<evidence type="ECO:0000313" key="3">
    <source>
        <dbReference type="Proteomes" id="UP001596175"/>
    </source>
</evidence>
<organism evidence="2 3">
    <name type="scientific">Actinomycetospora rhizophila</name>
    <dbReference type="NCBI Taxonomy" id="1416876"/>
    <lineage>
        <taxon>Bacteria</taxon>
        <taxon>Bacillati</taxon>
        <taxon>Actinomycetota</taxon>
        <taxon>Actinomycetes</taxon>
        <taxon>Pseudonocardiales</taxon>
        <taxon>Pseudonocardiaceae</taxon>
        <taxon>Actinomycetospora</taxon>
    </lineage>
</organism>
<gene>
    <name evidence="2" type="ORF">ACFPK1_00595</name>
</gene>
<dbReference type="RefSeq" id="WP_378019562.1">
    <property type="nucleotide sequence ID" value="NZ_JBHSKG010000001.1"/>
</dbReference>
<dbReference type="Proteomes" id="UP001596175">
    <property type="component" value="Unassembled WGS sequence"/>
</dbReference>